<evidence type="ECO:0000256" key="1">
    <source>
        <dbReference type="SAM" id="MobiDB-lite"/>
    </source>
</evidence>
<gene>
    <name evidence="4" type="ORF">K489DRAFT_366118</name>
</gene>
<reference evidence="4" key="2">
    <citation type="submission" date="2020-04" db="EMBL/GenBank/DDBJ databases">
        <authorList>
            <consortium name="NCBI Genome Project"/>
        </authorList>
    </citation>
    <scope>NUCLEOTIDE SEQUENCE</scope>
    <source>
        <strain evidence="4">CBS 342.82</strain>
    </source>
</reference>
<evidence type="ECO:0000259" key="2">
    <source>
        <dbReference type="Pfam" id="PF10395"/>
    </source>
</evidence>
<dbReference type="GeneID" id="54360541"/>
<feature type="domain" description="Utp8 beta-propeller" evidence="2">
    <location>
        <begin position="6"/>
        <end position="370"/>
    </location>
</feature>
<accession>A0A6J3MFX9</accession>
<feature type="compositionally biased region" description="Basic residues" evidence="1">
    <location>
        <begin position="894"/>
        <end position="904"/>
    </location>
</feature>
<feature type="region of interest" description="Disordered" evidence="1">
    <location>
        <begin position="495"/>
        <end position="515"/>
    </location>
</feature>
<reference evidence="4" key="3">
    <citation type="submission" date="2025-08" db="UniProtKB">
        <authorList>
            <consortium name="RefSeq"/>
        </authorList>
    </citation>
    <scope>IDENTIFICATION</scope>
    <source>
        <strain evidence="4">CBS 342.82</strain>
    </source>
</reference>
<feature type="compositionally biased region" description="Low complexity" evidence="1">
    <location>
        <begin position="495"/>
        <end position="506"/>
    </location>
</feature>
<dbReference type="Pfam" id="PF10395">
    <property type="entry name" value="Utp8_b_propeller"/>
    <property type="match status" value="1"/>
</dbReference>
<feature type="region of interest" description="Disordered" evidence="1">
    <location>
        <begin position="856"/>
        <end position="904"/>
    </location>
</feature>
<dbReference type="InterPro" id="IPR018843">
    <property type="entry name" value="Utp8_b-prop"/>
</dbReference>
<reference evidence="4" key="1">
    <citation type="submission" date="2020-01" db="EMBL/GenBank/DDBJ databases">
        <authorList>
            <consortium name="DOE Joint Genome Institute"/>
            <person name="Haridas S."/>
            <person name="Albert R."/>
            <person name="Binder M."/>
            <person name="Bloem J."/>
            <person name="Labutti K."/>
            <person name="Salamov A."/>
            <person name="Andreopoulos B."/>
            <person name="Baker S.E."/>
            <person name="Barry K."/>
            <person name="Bills G."/>
            <person name="Bluhm B.H."/>
            <person name="Cannon C."/>
            <person name="Castanera R."/>
            <person name="Culley D.E."/>
            <person name="Daum C."/>
            <person name="Ezra D."/>
            <person name="Gonzalez J.B."/>
            <person name="Henrissat B."/>
            <person name="Kuo A."/>
            <person name="Liang C."/>
            <person name="Lipzen A."/>
            <person name="Lutzoni F."/>
            <person name="Magnuson J."/>
            <person name="Mondo S."/>
            <person name="Nolan M."/>
            <person name="Ohm R."/>
            <person name="Pangilinan J."/>
            <person name="Park H.-J."/>
            <person name="Ramirez L."/>
            <person name="Alfaro M."/>
            <person name="Sun H."/>
            <person name="Tritt A."/>
            <person name="Yoshinaga Y."/>
            <person name="Zwiers L.-H."/>
            <person name="Turgeon B.G."/>
            <person name="Goodwin S.B."/>
            <person name="Spatafora J.W."/>
            <person name="Crous P.W."/>
            <person name="Grigoriev I.V."/>
        </authorList>
    </citation>
    <scope>NUCLEOTIDE SEQUENCE</scope>
    <source>
        <strain evidence="4">CBS 342.82</strain>
    </source>
</reference>
<proteinExistence type="predicted"/>
<dbReference type="OrthoDB" id="5330858at2759"/>
<keyword evidence="3" id="KW-1185">Reference proteome</keyword>
<dbReference type="AlphaFoldDB" id="A0A6J3MFX9"/>
<protein>
    <recommendedName>
        <fullName evidence="2">Utp8 beta-propeller domain-containing protein</fullName>
    </recommendedName>
</protein>
<dbReference type="RefSeq" id="XP_033463927.1">
    <property type="nucleotide sequence ID" value="XM_033602741.1"/>
</dbReference>
<organism evidence="4">
    <name type="scientific">Dissoconium aciculare CBS 342.82</name>
    <dbReference type="NCBI Taxonomy" id="1314786"/>
    <lineage>
        <taxon>Eukaryota</taxon>
        <taxon>Fungi</taxon>
        <taxon>Dikarya</taxon>
        <taxon>Ascomycota</taxon>
        <taxon>Pezizomycotina</taxon>
        <taxon>Dothideomycetes</taxon>
        <taxon>Dothideomycetidae</taxon>
        <taxon>Mycosphaerellales</taxon>
        <taxon>Dissoconiaceae</taxon>
        <taxon>Dissoconium</taxon>
    </lineage>
</organism>
<evidence type="ECO:0000313" key="3">
    <source>
        <dbReference type="Proteomes" id="UP000504637"/>
    </source>
</evidence>
<evidence type="ECO:0000313" key="4">
    <source>
        <dbReference type="RefSeq" id="XP_033463927.1"/>
    </source>
</evidence>
<dbReference type="Proteomes" id="UP000504637">
    <property type="component" value="Unplaced"/>
</dbReference>
<sequence>MSQGGIEEPYNIATLPKPLHGLHGRICAAPVWSLTASRKRKRHEVVVGVDGETLNIYNIQTQTNTSSYAIPPQTFLATSPCSVYYKTLQTRITVRRTYVVVRDGPKDKKSRLLALTEKSGKAALEGKDTPGTTRVEKKLRNGTIVNLSLLHELREHDGISTDESAVPNILVAYKDGGVDCIAGDLSAAVWEHSAAASGETEVEYSSVIDSYAASKGLLKNREDVLALLGQSIGDKATAGSASLLLQILRTGEQKHLCVSVIKKSSGASLHLRSSNLTEVMRMKLSRDSSMAADYDLHPASGLLYEHQGTQLKIYDLSGATPKSIFELGKMRSSIVNSFARISPSCLLTFSDDTASIYETKFGSILGSLPLAAPVRSGSKTDSSDTSLVQHFNVVSSFSDLGLVVAVLENNLIALRTSEATSGLKRRRLRGPALLDVLGKGNAGTGLDVVDPTKKQEEKQIRWEEWQRRVDGLVETGNLMELEALIAKDLNLSPASAAPSSVGQASSNGHTDQPDDAEEELWELPMTAYDPLYADNRKARYVLGKAFIWRQPPNQGTLEPHRLELAFKSRNIMRWLGRMGLLSAPHVQQILPQPNEHEGARLKVAPGDIMAAVERVDQGFLLTCDLLSLPIHWDIAEVMQGLRLLIQSLEDAPAPQDEDAVMCEGDVETKIEHQEAAAQRDLERLVSFVEDGPFWRSEALRRLIARLQAFPLEHVTKSMRSFLSQHQIVFLIRVLLIELHEGGWTSLYFNKSAQQYEQDMDLDADEPGDLNDLTDGAADPTLENSHNICLIANLLICAINAVGNSGWIVGLSGEPDISEDLIARLRVQISAALTGCFEAQHIGLFLNEVCRTSDSARQRKRKRRQEANASIDPVSNEEGMLPVGGSYGPMVLKTRERKKPSGSKRVGKYSFEKLRW</sequence>
<name>A0A6J3MFX9_9PEZI</name>